<dbReference type="EMBL" id="SOFP01000054">
    <property type="protein sequence ID" value="TFC13247.1"/>
    <property type="molecule type" value="Genomic_DNA"/>
</dbReference>
<keyword evidence="8" id="KW-1185">Reference proteome</keyword>
<dbReference type="AlphaFoldDB" id="A0A4R8WR04"/>
<keyword evidence="2 6" id="KW-0732">Signal</keyword>
<gene>
    <name evidence="7" type="ORF">E3O19_12305</name>
</gene>
<dbReference type="Proteomes" id="UP000298412">
    <property type="component" value="Unassembled WGS sequence"/>
</dbReference>
<dbReference type="RefSeq" id="WP_134568001.1">
    <property type="nucleotide sequence ID" value="NZ_SOFP01000054.1"/>
</dbReference>
<evidence type="ECO:0000256" key="6">
    <source>
        <dbReference type="SAM" id="SignalP"/>
    </source>
</evidence>
<dbReference type="Gene3D" id="3.40.190.10">
    <property type="entry name" value="Periplasmic binding protein-like II"/>
    <property type="match status" value="3"/>
</dbReference>
<sequence>MKRIRTIAAVVAVAAVFATTACTSTPPGSSSDPSEKANLTFWSWVPGVDKAVDLWNKENPNIQVKLEQTPAGSSGTYAKMYSALKAGKGAPDLAQIEYQELPGFVLENGLVDLKPLGMGVESSKFVDWQLAQSTFGDSVYAVPQASGPMGLYYREDVFSALGLKAPATWDEYAAAAKTIHDANPNQYINTFAPGNSAWFTALAWQAGAKWFGLDGDTWTVNIDSDTTIKVASYWDKLREAGLIKTEPDFANGWYSDLQNGNIVAWPSAQWGGSILSGNAPTTAGKWKVAPLPQWDSTYASANWGGSSTAVLKGASNAQAAEKFAVWLNTDPQSISLLIAGGYGWPAAKNALAGSTLDKPEEFLGGQNANKDVFKKSDESINTSWGWIPTTANTYTHLNDGFQAAVEGNGTFVDAVKAAQTATIADLKAKGLKVRAGD</sequence>
<evidence type="ECO:0000256" key="3">
    <source>
        <dbReference type="ARBA" id="ARBA00023136"/>
    </source>
</evidence>
<keyword evidence="4" id="KW-0564">Palmitate</keyword>
<dbReference type="OrthoDB" id="2515046at2"/>
<name>A0A4R8WR04_9MICO</name>
<feature type="signal peptide" evidence="6">
    <location>
        <begin position="1"/>
        <end position="23"/>
    </location>
</feature>
<dbReference type="PANTHER" id="PTHR43649:SF33">
    <property type="entry name" value="POLYGALACTURONAN_RHAMNOGALACTURONAN-BINDING PROTEIN YTCQ"/>
    <property type="match status" value="1"/>
</dbReference>
<evidence type="ECO:0000256" key="1">
    <source>
        <dbReference type="ARBA" id="ARBA00022475"/>
    </source>
</evidence>
<proteinExistence type="predicted"/>
<keyword evidence="3" id="KW-0472">Membrane</keyword>
<organism evidence="7 8">
    <name type="scientific">Cryobacterium algoritolerans</name>
    <dbReference type="NCBI Taxonomy" id="1259184"/>
    <lineage>
        <taxon>Bacteria</taxon>
        <taxon>Bacillati</taxon>
        <taxon>Actinomycetota</taxon>
        <taxon>Actinomycetes</taxon>
        <taxon>Micrococcales</taxon>
        <taxon>Microbacteriaceae</taxon>
        <taxon>Cryobacterium</taxon>
    </lineage>
</organism>
<dbReference type="PROSITE" id="PS51257">
    <property type="entry name" value="PROKAR_LIPOPROTEIN"/>
    <property type="match status" value="1"/>
</dbReference>
<protein>
    <submittedName>
        <fullName evidence="7">Extracellular solute-binding protein</fullName>
    </submittedName>
</protein>
<evidence type="ECO:0000313" key="7">
    <source>
        <dbReference type="EMBL" id="TFC13247.1"/>
    </source>
</evidence>
<dbReference type="PANTHER" id="PTHR43649">
    <property type="entry name" value="ARABINOSE-BINDING PROTEIN-RELATED"/>
    <property type="match status" value="1"/>
</dbReference>
<accession>A0A4R8WR04</accession>
<keyword evidence="5" id="KW-0449">Lipoprotein</keyword>
<comment type="caution">
    <text evidence="7">The sequence shown here is derived from an EMBL/GenBank/DDBJ whole genome shotgun (WGS) entry which is preliminary data.</text>
</comment>
<reference evidence="7 8" key="1">
    <citation type="submission" date="2019-03" db="EMBL/GenBank/DDBJ databases">
        <title>Genomics of glacier-inhabiting Cryobacterium strains.</title>
        <authorList>
            <person name="Liu Q."/>
            <person name="Xin Y.-H."/>
        </authorList>
    </citation>
    <scope>NUCLEOTIDE SEQUENCE [LARGE SCALE GENOMIC DNA]</scope>
    <source>
        <strain evidence="7 8">MDT1-3</strain>
    </source>
</reference>
<evidence type="ECO:0000256" key="4">
    <source>
        <dbReference type="ARBA" id="ARBA00023139"/>
    </source>
</evidence>
<keyword evidence="1" id="KW-1003">Cell membrane</keyword>
<dbReference type="SUPFAM" id="SSF53850">
    <property type="entry name" value="Periplasmic binding protein-like II"/>
    <property type="match status" value="1"/>
</dbReference>
<dbReference type="Pfam" id="PF01547">
    <property type="entry name" value="SBP_bac_1"/>
    <property type="match status" value="1"/>
</dbReference>
<dbReference type="InterPro" id="IPR050490">
    <property type="entry name" value="Bact_solute-bd_prot1"/>
</dbReference>
<evidence type="ECO:0000256" key="2">
    <source>
        <dbReference type="ARBA" id="ARBA00022729"/>
    </source>
</evidence>
<dbReference type="InterPro" id="IPR006059">
    <property type="entry name" value="SBP"/>
</dbReference>
<feature type="chain" id="PRO_5020269929" evidence="6">
    <location>
        <begin position="24"/>
        <end position="437"/>
    </location>
</feature>
<evidence type="ECO:0000313" key="8">
    <source>
        <dbReference type="Proteomes" id="UP000298412"/>
    </source>
</evidence>
<evidence type="ECO:0000256" key="5">
    <source>
        <dbReference type="ARBA" id="ARBA00023288"/>
    </source>
</evidence>